<organism evidence="2 3">
    <name type="scientific">Araneus ventricosus</name>
    <name type="common">Orbweaver spider</name>
    <name type="synonym">Epeira ventricosa</name>
    <dbReference type="NCBI Taxonomy" id="182803"/>
    <lineage>
        <taxon>Eukaryota</taxon>
        <taxon>Metazoa</taxon>
        <taxon>Ecdysozoa</taxon>
        <taxon>Arthropoda</taxon>
        <taxon>Chelicerata</taxon>
        <taxon>Arachnida</taxon>
        <taxon>Araneae</taxon>
        <taxon>Araneomorphae</taxon>
        <taxon>Entelegynae</taxon>
        <taxon>Araneoidea</taxon>
        <taxon>Araneidae</taxon>
        <taxon>Araneus</taxon>
    </lineage>
</organism>
<comment type="caution">
    <text evidence="2">The sequence shown here is derived from an EMBL/GenBank/DDBJ whole genome shotgun (WGS) entry which is preliminary data.</text>
</comment>
<accession>A0A4Y2DTH4</accession>
<gene>
    <name evidence="2" type="ORF">AVEN_274042_1</name>
</gene>
<dbReference type="EMBL" id="BGPR01244155">
    <property type="protein sequence ID" value="GBM20152.1"/>
    <property type="molecule type" value="Genomic_DNA"/>
</dbReference>
<sequence>PLKPGASGRKRHELDSPNLGGHLPHHHTSCYNHPLRCREMSVVGKDNQTLYLAYLLSDLRTSPPLKRRQPPQTSLSRC</sequence>
<evidence type="ECO:0000313" key="2">
    <source>
        <dbReference type="EMBL" id="GBM20152.1"/>
    </source>
</evidence>
<evidence type="ECO:0000256" key="1">
    <source>
        <dbReference type="SAM" id="MobiDB-lite"/>
    </source>
</evidence>
<dbReference type="Proteomes" id="UP000499080">
    <property type="component" value="Unassembled WGS sequence"/>
</dbReference>
<keyword evidence="3" id="KW-1185">Reference proteome</keyword>
<proteinExistence type="predicted"/>
<dbReference type="AlphaFoldDB" id="A0A4Y2DTH4"/>
<feature type="region of interest" description="Disordered" evidence="1">
    <location>
        <begin position="1"/>
        <end position="27"/>
    </location>
</feature>
<reference evidence="2 3" key="1">
    <citation type="journal article" date="2019" name="Sci. Rep.">
        <title>Orb-weaving spider Araneus ventricosus genome elucidates the spidroin gene catalogue.</title>
        <authorList>
            <person name="Kono N."/>
            <person name="Nakamura H."/>
            <person name="Ohtoshi R."/>
            <person name="Moran D.A.P."/>
            <person name="Shinohara A."/>
            <person name="Yoshida Y."/>
            <person name="Fujiwara M."/>
            <person name="Mori M."/>
            <person name="Tomita M."/>
            <person name="Arakawa K."/>
        </authorList>
    </citation>
    <scope>NUCLEOTIDE SEQUENCE [LARGE SCALE GENOMIC DNA]</scope>
</reference>
<feature type="non-terminal residue" evidence="2">
    <location>
        <position position="1"/>
    </location>
</feature>
<evidence type="ECO:0000313" key="3">
    <source>
        <dbReference type="Proteomes" id="UP000499080"/>
    </source>
</evidence>
<name>A0A4Y2DTH4_ARAVE</name>
<protein>
    <submittedName>
        <fullName evidence="2">Uncharacterized protein</fullName>
    </submittedName>
</protein>